<sequence>MERTLERSGGVAVMTSDPRVHCDAFRSMHWPWKAEVHSFFKQGEVDEQGVNIWGT</sequence>
<dbReference type="EMBL" id="CATNWA010017069">
    <property type="protein sequence ID" value="CAI9597732.1"/>
    <property type="molecule type" value="Genomic_DNA"/>
</dbReference>
<gene>
    <name evidence="1" type="ORF">SPARVUS_LOCUS12295808</name>
</gene>
<dbReference type="Proteomes" id="UP001162483">
    <property type="component" value="Unassembled WGS sequence"/>
</dbReference>
<accession>A0ABN9FL14</accession>
<protein>
    <submittedName>
        <fullName evidence="1">Uncharacterized protein</fullName>
    </submittedName>
</protein>
<evidence type="ECO:0000313" key="1">
    <source>
        <dbReference type="EMBL" id="CAI9597732.1"/>
    </source>
</evidence>
<proteinExistence type="predicted"/>
<organism evidence="1 2">
    <name type="scientific">Staurois parvus</name>
    <dbReference type="NCBI Taxonomy" id="386267"/>
    <lineage>
        <taxon>Eukaryota</taxon>
        <taxon>Metazoa</taxon>
        <taxon>Chordata</taxon>
        <taxon>Craniata</taxon>
        <taxon>Vertebrata</taxon>
        <taxon>Euteleostomi</taxon>
        <taxon>Amphibia</taxon>
        <taxon>Batrachia</taxon>
        <taxon>Anura</taxon>
        <taxon>Neobatrachia</taxon>
        <taxon>Ranoidea</taxon>
        <taxon>Ranidae</taxon>
        <taxon>Staurois</taxon>
    </lineage>
</organism>
<name>A0ABN9FL14_9NEOB</name>
<reference evidence="1" key="1">
    <citation type="submission" date="2023-05" db="EMBL/GenBank/DDBJ databases">
        <authorList>
            <person name="Stuckert A."/>
        </authorList>
    </citation>
    <scope>NUCLEOTIDE SEQUENCE</scope>
</reference>
<evidence type="ECO:0000313" key="2">
    <source>
        <dbReference type="Proteomes" id="UP001162483"/>
    </source>
</evidence>
<keyword evidence="2" id="KW-1185">Reference proteome</keyword>
<comment type="caution">
    <text evidence="1">The sequence shown here is derived from an EMBL/GenBank/DDBJ whole genome shotgun (WGS) entry which is preliminary data.</text>
</comment>